<keyword evidence="2" id="KW-0813">Transport</keyword>
<dbReference type="OrthoDB" id="9778870at2"/>
<evidence type="ECO:0000313" key="8">
    <source>
        <dbReference type="EMBL" id="SEN03710.1"/>
    </source>
</evidence>
<protein>
    <submittedName>
        <fullName evidence="8">Lipopolysaccharide transport system ATP-binding protein</fullName>
    </submittedName>
</protein>
<dbReference type="InterPro" id="IPR027417">
    <property type="entry name" value="P-loop_NTPase"/>
</dbReference>
<dbReference type="CDD" id="cd10147">
    <property type="entry name" value="Wzt_C-like"/>
    <property type="match status" value="1"/>
</dbReference>
<dbReference type="InterPro" id="IPR050683">
    <property type="entry name" value="Bact_Polysacc_Export_ATP-bd"/>
</dbReference>
<name>A0A1H8D8W4_9PROT</name>
<dbReference type="CDD" id="cd03220">
    <property type="entry name" value="ABC_KpsT_Wzt"/>
    <property type="match status" value="1"/>
</dbReference>
<dbReference type="GO" id="GO:0016887">
    <property type="term" value="F:ATP hydrolysis activity"/>
    <property type="evidence" value="ECO:0007669"/>
    <property type="project" value="InterPro"/>
</dbReference>
<dbReference type="PANTHER" id="PTHR46743">
    <property type="entry name" value="TEICHOIC ACIDS EXPORT ATP-BINDING PROTEIN TAGH"/>
    <property type="match status" value="1"/>
</dbReference>
<evidence type="ECO:0000256" key="5">
    <source>
        <dbReference type="ARBA" id="ARBA00022840"/>
    </source>
</evidence>
<evidence type="ECO:0000259" key="7">
    <source>
        <dbReference type="PROSITE" id="PS50893"/>
    </source>
</evidence>
<dbReference type="SUPFAM" id="SSF52540">
    <property type="entry name" value="P-loop containing nucleoside triphosphate hydrolases"/>
    <property type="match status" value="1"/>
</dbReference>
<keyword evidence="3" id="KW-0472">Membrane</keyword>
<evidence type="ECO:0000256" key="2">
    <source>
        <dbReference type="ARBA" id="ARBA00022448"/>
    </source>
</evidence>
<dbReference type="Pfam" id="PF00005">
    <property type="entry name" value="ABC_tran"/>
    <property type="match status" value="1"/>
</dbReference>
<dbReference type="InterPro" id="IPR017871">
    <property type="entry name" value="ABC_transporter-like_CS"/>
</dbReference>
<proteinExistence type="inferred from homology"/>
<dbReference type="PANTHER" id="PTHR46743:SF2">
    <property type="entry name" value="TEICHOIC ACIDS EXPORT ATP-BINDING PROTEIN TAGH"/>
    <property type="match status" value="1"/>
</dbReference>
<sequence>MSCDTGLEAASGPAASQKNFATAIQATGLSKCYQLYNNPRDRLKQFLWRGRRQYYRELWALHDIDLTVSHGEVVGIVGQNGSGKSTLLQLVCGTLTPTSGKISVEGRVAALLELGAGFNPEFTGRENIYMNAAILGLSQSEIEDRIDRIIDFSGIHDFIDQPVKTYSSGMFVRLAFSVAINVDPEILVIDEALSVGDGAFSRKSFNRIMELRDAGKTILFCSHSMFQVESLCSRAIWIDQGKMMADDEAARVVADYQAFLDKSAATQNGGTVTITPPAGKTPSPAESVQFSPGRARLNTVRILADGQDYKNAPIVSGQSTLSVQITFLSDPGLPCPNIAVTIHSMDARTITSAATWEDHITPARQQDGTGGICLTIDQLPLLKGEYFVSVHLLCERGIHIYESAKAIATFQVDQEGRLQGYFRLAHRWEKDTHFPHDNP</sequence>
<accession>A0A1H8D8W4</accession>
<dbReference type="InterPro" id="IPR029439">
    <property type="entry name" value="Wzt_C"/>
</dbReference>
<dbReference type="GO" id="GO:0140359">
    <property type="term" value="F:ABC-type transporter activity"/>
    <property type="evidence" value="ECO:0007669"/>
    <property type="project" value="InterPro"/>
</dbReference>
<dbReference type="RefSeq" id="WP_090629517.1">
    <property type="nucleotide sequence ID" value="NZ_FOCP01000006.1"/>
</dbReference>
<dbReference type="EMBL" id="FOCP01000006">
    <property type="protein sequence ID" value="SEN03710.1"/>
    <property type="molecule type" value="Genomic_DNA"/>
</dbReference>
<dbReference type="Pfam" id="PF14524">
    <property type="entry name" value="Wzt_C"/>
    <property type="match status" value="1"/>
</dbReference>
<feature type="domain" description="ABC transporter" evidence="7">
    <location>
        <begin position="41"/>
        <end position="265"/>
    </location>
</feature>
<evidence type="ECO:0000313" key="9">
    <source>
        <dbReference type="Proteomes" id="UP000199459"/>
    </source>
</evidence>
<dbReference type="AlphaFoldDB" id="A0A1H8D8W4"/>
<evidence type="ECO:0000256" key="4">
    <source>
        <dbReference type="ARBA" id="ARBA00022741"/>
    </source>
</evidence>
<dbReference type="Gene3D" id="3.40.50.300">
    <property type="entry name" value="P-loop containing nucleotide triphosphate hydrolases"/>
    <property type="match status" value="1"/>
</dbReference>
<dbReference type="STRING" id="917.SAMN05216326_11627"/>
<feature type="region of interest" description="Disordered" evidence="6">
    <location>
        <begin position="271"/>
        <end position="290"/>
    </location>
</feature>
<organism evidence="8 9">
    <name type="scientific">Nitrosomonas marina</name>
    <dbReference type="NCBI Taxonomy" id="917"/>
    <lineage>
        <taxon>Bacteria</taxon>
        <taxon>Pseudomonadati</taxon>
        <taxon>Pseudomonadota</taxon>
        <taxon>Betaproteobacteria</taxon>
        <taxon>Nitrosomonadales</taxon>
        <taxon>Nitrosomonadaceae</taxon>
        <taxon>Nitrosomonas</taxon>
    </lineage>
</organism>
<dbReference type="GO" id="GO:0005524">
    <property type="term" value="F:ATP binding"/>
    <property type="evidence" value="ECO:0007669"/>
    <property type="project" value="UniProtKB-KW"/>
</dbReference>
<dbReference type="InterPro" id="IPR003439">
    <property type="entry name" value="ABC_transporter-like_ATP-bd"/>
</dbReference>
<dbReference type="SMART" id="SM00382">
    <property type="entry name" value="AAA"/>
    <property type="match status" value="1"/>
</dbReference>
<comment type="similarity">
    <text evidence="1">Belongs to the ABC transporter superfamily.</text>
</comment>
<dbReference type="InterPro" id="IPR015860">
    <property type="entry name" value="ABC_transpr_TagH-like"/>
</dbReference>
<keyword evidence="3" id="KW-1003">Cell membrane</keyword>
<keyword evidence="4" id="KW-0547">Nucleotide-binding</keyword>
<reference evidence="8 9" key="1">
    <citation type="submission" date="2016-10" db="EMBL/GenBank/DDBJ databases">
        <authorList>
            <person name="de Groot N.N."/>
        </authorList>
    </citation>
    <scope>NUCLEOTIDE SEQUENCE [LARGE SCALE GENOMIC DNA]</scope>
    <source>
        <strain evidence="8 9">Nm22</strain>
    </source>
</reference>
<dbReference type="Gene3D" id="2.70.50.60">
    <property type="entry name" value="abc- transporter (atp binding component) like domain"/>
    <property type="match status" value="1"/>
</dbReference>
<keyword evidence="5 8" id="KW-0067">ATP-binding</keyword>
<dbReference type="PROSITE" id="PS00211">
    <property type="entry name" value="ABC_TRANSPORTER_1"/>
    <property type="match status" value="1"/>
</dbReference>
<dbReference type="PROSITE" id="PS50893">
    <property type="entry name" value="ABC_TRANSPORTER_2"/>
    <property type="match status" value="1"/>
</dbReference>
<dbReference type="InterPro" id="IPR003593">
    <property type="entry name" value="AAA+_ATPase"/>
</dbReference>
<gene>
    <name evidence="8" type="ORF">SAMN05216325_106111</name>
</gene>
<evidence type="ECO:0000256" key="3">
    <source>
        <dbReference type="ARBA" id="ARBA00022475"/>
    </source>
</evidence>
<dbReference type="GO" id="GO:0016020">
    <property type="term" value="C:membrane"/>
    <property type="evidence" value="ECO:0007669"/>
    <property type="project" value="InterPro"/>
</dbReference>
<evidence type="ECO:0000256" key="1">
    <source>
        <dbReference type="ARBA" id="ARBA00005417"/>
    </source>
</evidence>
<evidence type="ECO:0000256" key="6">
    <source>
        <dbReference type="SAM" id="MobiDB-lite"/>
    </source>
</evidence>
<dbReference type="Proteomes" id="UP000199459">
    <property type="component" value="Unassembled WGS sequence"/>
</dbReference>